<sequence>MNFILRWLITSVALLVAVYVVPGIRVAENAFVSIVVMALVLGLINAFVKPVLEFLSCGLIILTLGLFLLVLNALMFWLASFVTTNILDVGFYVDGFWPALLGSIVVSLVSFVLSIVVGD</sequence>
<dbReference type="RefSeq" id="WP_012875041.1">
    <property type="nucleotide sequence ID" value="NC_013525.1"/>
</dbReference>
<feature type="transmembrane region" description="Helical" evidence="1">
    <location>
        <begin position="30"/>
        <end position="48"/>
    </location>
</feature>
<dbReference type="PANTHER" id="PTHR37309">
    <property type="entry name" value="SLR0284 PROTEIN"/>
    <property type="match status" value="1"/>
</dbReference>
<reference evidence="3" key="1">
    <citation type="journal article" date="2010" name="Stand. Genomic Sci.">
        <title>Complete genome sequence of 'Thermobaculum terrenum' type strain (YNP1).</title>
        <authorList>
            <person name="Kiss H."/>
            <person name="Cleland D."/>
            <person name="Lapidus A."/>
            <person name="Lucas S."/>
            <person name="Glavina Del Rio T."/>
            <person name="Nolan M."/>
            <person name="Tice H."/>
            <person name="Han C."/>
            <person name="Goodwin L."/>
            <person name="Pitluck S."/>
            <person name="Liolios K."/>
            <person name="Ivanova N."/>
            <person name="Mavromatis K."/>
            <person name="Ovchinnikova G."/>
            <person name="Pati A."/>
            <person name="Chen A."/>
            <person name="Palaniappan K."/>
            <person name="Land M."/>
            <person name="Hauser L."/>
            <person name="Chang Y."/>
            <person name="Jeffries C."/>
            <person name="Lu M."/>
            <person name="Brettin T."/>
            <person name="Detter J."/>
            <person name="Goker M."/>
            <person name="Tindall B."/>
            <person name="Beck B."/>
            <person name="McDermott T."/>
            <person name="Woyke T."/>
            <person name="Bristow J."/>
            <person name="Eisen J."/>
            <person name="Markowitz V."/>
            <person name="Hugenholtz P."/>
            <person name="Kyrpides N."/>
            <person name="Klenk H."/>
            <person name="Cheng J."/>
        </authorList>
    </citation>
    <scope>NUCLEOTIDE SEQUENCE [LARGE SCALE GENOMIC DNA]</scope>
    <source>
        <strain evidence="3">ATCC BAA-798 / YNP1</strain>
    </source>
</reference>
<evidence type="ECO:0000313" key="3">
    <source>
        <dbReference type="Proteomes" id="UP000000323"/>
    </source>
</evidence>
<dbReference type="OrthoDB" id="9810847at2"/>
<keyword evidence="1" id="KW-0472">Membrane</keyword>
<evidence type="ECO:0000256" key="1">
    <source>
        <dbReference type="SAM" id="Phobius"/>
    </source>
</evidence>
<dbReference type="eggNOG" id="COG1950">
    <property type="taxonomic scope" value="Bacteria"/>
</dbReference>
<dbReference type="PANTHER" id="PTHR37309:SF1">
    <property type="entry name" value="SLR0284 PROTEIN"/>
    <property type="match status" value="1"/>
</dbReference>
<gene>
    <name evidence="2" type="ordered locus">Tter_1090</name>
</gene>
<evidence type="ECO:0008006" key="4">
    <source>
        <dbReference type="Google" id="ProtNLM"/>
    </source>
</evidence>
<dbReference type="STRING" id="525904.Tter_1090"/>
<keyword evidence="1" id="KW-0812">Transmembrane</keyword>
<dbReference type="Pfam" id="PF04020">
    <property type="entry name" value="Phage_holin_4_2"/>
    <property type="match status" value="1"/>
</dbReference>
<dbReference type="Proteomes" id="UP000000323">
    <property type="component" value="Chromosome 1"/>
</dbReference>
<dbReference type="EMBL" id="CP001825">
    <property type="protein sequence ID" value="ACZ42006.1"/>
    <property type="molecule type" value="Genomic_DNA"/>
</dbReference>
<dbReference type="KEGG" id="ttr:Tter_1090"/>
<dbReference type="AlphaFoldDB" id="D1CB41"/>
<keyword evidence="1" id="KW-1133">Transmembrane helix</keyword>
<feature type="transmembrane region" description="Helical" evidence="1">
    <location>
        <begin position="99"/>
        <end position="118"/>
    </location>
</feature>
<accession>D1CB41</accession>
<proteinExistence type="predicted"/>
<feature type="transmembrane region" description="Helical" evidence="1">
    <location>
        <begin position="7"/>
        <end position="24"/>
    </location>
</feature>
<keyword evidence="3" id="KW-1185">Reference proteome</keyword>
<evidence type="ECO:0000313" key="2">
    <source>
        <dbReference type="EMBL" id="ACZ42006.1"/>
    </source>
</evidence>
<dbReference type="HOGENOM" id="CLU_120441_0_1_0"/>
<name>D1CB41_THET1</name>
<dbReference type="InterPro" id="IPR007165">
    <property type="entry name" value="Phage_holin_4_2"/>
</dbReference>
<organism evidence="2 3">
    <name type="scientific">Thermobaculum terrenum (strain ATCC BAA-798 / CCMEE 7001 / YNP1)</name>
    <dbReference type="NCBI Taxonomy" id="525904"/>
    <lineage>
        <taxon>Bacteria</taxon>
        <taxon>Bacillati</taxon>
        <taxon>Chloroflexota</taxon>
        <taxon>Chloroflexia</taxon>
        <taxon>Candidatus Thermobaculales</taxon>
        <taxon>Candidatus Thermobaculaceae</taxon>
        <taxon>Thermobaculum</taxon>
    </lineage>
</organism>
<protein>
    <recommendedName>
        <fullName evidence="4">Phage holin family protein</fullName>
    </recommendedName>
</protein>
<feature type="transmembrane region" description="Helical" evidence="1">
    <location>
        <begin position="55"/>
        <end position="79"/>
    </location>
</feature>